<dbReference type="STRING" id="1460663.A0A177CVU4"/>
<gene>
    <name evidence="1" type="ORF">CC84DRAFT_500514</name>
</gene>
<dbReference type="EMBL" id="KV441549">
    <property type="protein sequence ID" value="OAG10917.1"/>
    <property type="molecule type" value="Genomic_DNA"/>
</dbReference>
<dbReference type="RefSeq" id="XP_018041282.1">
    <property type="nucleotide sequence ID" value="XM_018186546.1"/>
</dbReference>
<accession>A0A177CVU4</accession>
<sequence length="200" mass="22305">MWVKLDLDYWSFWLQNHYADDPITGLGMPRLLQGGLLLNLSSNTMPLLWTQGGQRGPSEGTLGLPTSWDVSGQTNFRKCIAYSGTDWVAIASYMATKTQTMVENQYLRLVNCGDEDLGRAPMEGVERRRKGVDLGVAPELMARPKGRECMKPTIVHDIPRRHSIASRLEAVELIATWRNNILSSHLVLLLRIGDALLATG</sequence>
<proteinExistence type="predicted"/>
<dbReference type="AlphaFoldDB" id="A0A177CVU4"/>
<dbReference type="InterPro" id="IPR009057">
    <property type="entry name" value="Homeodomain-like_sf"/>
</dbReference>
<dbReference type="OrthoDB" id="10258692at2759"/>
<dbReference type="InParanoid" id="A0A177CVU4"/>
<organism evidence="1 2">
    <name type="scientific">Paraphaeosphaeria sporulosa</name>
    <dbReference type="NCBI Taxonomy" id="1460663"/>
    <lineage>
        <taxon>Eukaryota</taxon>
        <taxon>Fungi</taxon>
        <taxon>Dikarya</taxon>
        <taxon>Ascomycota</taxon>
        <taxon>Pezizomycotina</taxon>
        <taxon>Dothideomycetes</taxon>
        <taxon>Pleosporomycetidae</taxon>
        <taxon>Pleosporales</taxon>
        <taxon>Massarineae</taxon>
        <taxon>Didymosphaeriaceae</taxon>
        <taxon>Paraphaeosphaeria</taxon>
    </lineage>
</organism>
<dbReference type="SUPFAM" id="SSF46689">
    <property type="entry name" value="Homeodomain-like"/>
    <property type="match status" value="1"/>
</dbReference>
<reference evidence="1 2" key="1">
    <citation type="submission" date="2016-05" db="EMBL/GenBank/DDBJ databases">
        <title>Comparative analysis of secretome profiles of manganese(II)-oxidizing ascomycete fungi.</title>
        <authorList>
            <consortium name="DOE Joint Genome Institute"/>
            <person name="Zeiner C.A."/>
            <person name="Purvine S.O."/>
            <person name="Zink E.M."/>
            <person name="Wu S."/>
            <person name="Pasa-Tolic L."/>
            <person name="Chaput D.L."/>
            <person name="Haridas S."/>
            <person name="Grigoriev I.V."/>
            <person name="Santelli C.M."/>
            <person name="Hansel C.M."/>
        </authorList>
    </citation>
    <scope>NUCLEOTIDE SEQUENCE [LARGE SCALE GENOMIC DNA]</scope>
    <source>
        <strain evidence="1 2">AP3s5-JAC2a</strain>
    </source>
</reference>
<dbReference type="GeneID" id="28770032"/>
<name>A0A177CVU4_9PLEO</name>
<protein>
    <submittedName>
        <fullName evidence="1">Uncharacterized protein</fullName>
    </submittedName>
</protein>
<dbReference type="Proteomes" id="UP000077069">
    <property type="component" value="Unassembled WGS sequence"/>
</dbReference>
<evidence type="ECO:0000313" key="2">
    <source>
        <dbReference type="Proteomes" id="UP000077069"/>
    </source>
</evidence>
<evidence type="ECO:0000313" key="1">
    <source>
        <dbReference type="EMBL" id="OAG10917.1"/>
    </source>
</evidence>
<keyword evidence="2" id="KW-1185">Reference proteome</keyword>